<evidence type="ECO:0000256" key="3">
    <source>
        <dbReference type="ARBA" id="ARBA00022691"/>
    </source>
</evidence>
<keyword evidence="3" id="KW-0949">S-adenosyl-L-methionine</keyword>
<dbReference type="PANTHER" id="PTHR21392:SF0">
    <property type="entry name" value="TRNA-URIDINE AMINOCARBOXYPROPYLTRANSFERASE 2"/>
    <property type="match status" value="1"/>
</dbReference>
<evidence type="ECO:0000259" key="7">
    <source>
        <dbReference type="SMART" id="SM01144"/>
    </source>
</evidence>
<evidence type="ECO:0000256" key="6">
    <source>
        <dbReference type="ARBA" id="ARBA00048718"/>
    </source>
</evidence>
<reference evidence="9" key="1">
    <citation type="journal article" date="2024" name="IScience">
        <title>Strigolactones Initiate the Formation of Haustorium-like Structures in Castilleja.</title>
        <authorList>
            <person name="Buerger M."/>
            <person name="Peterson D."/>
            <person name="Chory J."/>
        </authorList>
    </citation>
    <scope>NUCLEOTIDE SEQUENCE [LARGE SCALE GENOMIC DNA]</scope>
</reference>
<dbReference type="EC" id="2.5.1.25" evidence="1"/>
<accession>A0ABD3BT95</accession>
<dbReference type="GO" id="GO:0016432">
    <property type="term" value="F:tRNA-uridine aminocarboxypropyltransferase activity"/>
    <property type="evidence" value="ECO:0007669"/>
    <property type="project" value="UniProtKB-EC"/>
</dbReference>
<evidence type="ECO:0000256" key="5">
    <source>
        <dbReference type="ARBA" id="ARBA00034489"/>
    </source>
</evidence>
<keyword evidence="4" id="KW-0819">tRNA processing</keyword>
<dbReference type="SMART" id="SM01144">
    <property type="entry name" value="DTW"/>
    <property type="match status" value="1"/>
</dbReference>
<comment type="similarity">
    <text evidence="5">Belongs to the TDD superfamily. DTWD2 family.</text>
</comment>
<dbReference type="InterPro" id="IPR005636">
    <property type="entry name" value="DTW"/>
</dbReference>
<evidence type="ECO:0000256" key="4">
    <source>
        <dbReference type="ARBA" id="ARBA00022694"/>
    </source>
</evidence>
<name>A0ABD3BT95_9LAMI</name>
<gene>
    <name evidence="8" type="ORF">CASFOL_035098</name>
</gene>
<evidence type="ECO:0000313" key="8">
    <source>
        <dbReference type="EMBL" id="KAL3620186.1"/>
    </source>
</evidence>
<evidence type="ECO:0000313" key="9">
    <source>
        <dbReference type="Proteomes" id="UP001632038"/>
    </source>
</evidence>
<evidence type="ECO:0000256" key="1">
    <source>
        <dbReference type="ARBA" id="ARBA00012386"/>
    </source>
</evidence>
<organism evidence="8 9">
    <name type="scientific">Castilleja foliolosa</name>
    <dbReference type="NCBI Taxonomy" id="1961234"/>
    <lineage>
        <taxon>Eukaryota</taxon>
        <taxon>Viridiplantae</taxon>
        <taxon>Streptophyta</taxon>
        <taxon>Embryophyta</taxon>
        <taxon>Tracheophyta</taxon>
        <taxon>Spermatophyta</taxon>
        <taxon>Magnoliopsida</taxon>
        <taxon>eudicotyledons</taxon>
        <taxon>Gunneridae</taxon>
        <taxon>Pentapetalae</taxon>
        <taxon>asterids</taxon>
        <taxon>lamiids</taxon>
        <taxon>Lamiales</taxon>
        <taxon>Orobanchaceae</taxon>
        <taxon>Pedicularideae</taxon>
        <taxon>Castillejinae</taxon>
        <taxon>Castilleja</taxon>
    </lineage>
</organism>
<comment type="caution">
    <text evidence="8">The sequence shown here is derived from an EMBL/GenBank/DDBJ whole genome shotgun (WGS) entry which is preliminary data.</text>
</comment>
<protein>
    <recommendedName>
        <fullName evidence="1">tRNA-uridine aminocarboxypropyltransferase</fullName>
        <ecNumber evidence="1">2.5.1.25</ecNumber>
    </recommendedName>
</protein>
<proteinExistence type="inferred from homology"/>
<sequence>MVSQASSTKRPTCQSCSKPARICLCSRLRAPKLDNSIAIAILQHSLEKNHPLNSTRIATLGFKNVDVITISDVNFQARFFIRLLNSCCTVNRPESDETHHVFDEMPSKEMSDISSKKVSNLSTAIDFTIEKYGDISSFIDCTMPRDESQEILSFDQLLASDIAVKKGFVVKKVQIKPSEVNNENQEIEEFEITVLPGSVLLFPSEGSVDVGSLNFGVKNLIVLDGTWAKAKRMYNENPWLKLLPHVRLDIDKSSLYGEVRHQPKTGYLSTIESIVYTMKAVGNKNDYDGLDGLLDVFESMVGDQRQCKDERLSKESEK</sequence>
<keyword evidence="9" id="KW-1185">Reference proteome</keyword>
<comment type="catalytic activity">
    <reaction evidence="6">
        <text>a uridine in tRNA + S-adenosyl-L-methionine = a 3-[(3S)-3-amino-3-carboxypropyl]uridine in tRNA + S-methyl-5'-thioadenosine + H(+)</text>
        <dbReference type="Rhea" id="RHEA:62432"/>
        <dbReference type="Rhea" id="RHEA-COMP:13339"/>
        <dbReference type="Rhea" id="RHEA-COMP:16092"/>
        <dbReference type="ChEBI" id="CHEBI:15378"/>
        <dbReference type="ChEBI" id="CHEBI:17509"/>
        <dbReference type="ChEBI" id="CHEBI:59789"/>
        <dbReference type="ChEBI" id="CHEBI:65315"/>
        <dbReference type="ChEBI" id="CHEBI:82930"/>
        <dbReference type="EC" id="2.5.1.25"/>
    </reaction>
</comment>
<dbReference type="AlphaFoldDB" id="A0ABD3BT95"/>
<dbReference type="EMBL" id="JAVIJP010000066">
    <property type="protein sequence ID" value="KAL3620186.1"/>
    <property type="molecule type" value="Genomic_DNA"/>
</dbReference>
<dbReference type="GO" id="GO:0008033">
    <property type="term" value="P:tRNA processing"/>
    <property type="evidence" value="ECO:0007669"/>
    <property type="project" value="UniProtKB-KW"/>
</dbReference>
<feature type="domain" description="DTW" evidence="7">
    <location>
        <begin position="9"/>
        <end position="309"/>
    </location>
</feature>
<dbReference type="Proteomes" id="UP001632038">
    <property type="component" value="Unassembled WGS sequence"/>
</dbReference>
<dbReference type="PANTHER" id="PTHR21392">
    <property type="entry name" value="TRNA-URIDINE AMINOCARBOXYPROPYLTRANSFERASE 2"/>
    <property type="match status" value="1"/>
</dbReference>
<evidence type="ECO:0000256" key="2">
    <source>
        <dbReference type="ARBA" id="ARBA00022679"/>
    </source>
</evidence>
<keyword evidence="2" id="KW-0808">Transferase</keyword>
<dbReference type="Pfam" id="PF03942">
    <property type="entry name" value="DTW"/>
    <property type="match status" value="2"/>
</dbReference>
<dbReference type="InterPro" id="IPR039262">
    <property type="entry name" value="DTWD2/TAPT"/>
</dbReference>